<keyword evidence="1" id="KW-0732">Signal</keyword>
<evidence type="ECO:0000256" key="1">
    <source>
        <dbReference type="SAM" id="SignalP"/>
    </source>
</evidence>
<accession>A0A7R9PIR5</accession>
<evidence type="ECO:0000313" key="2">
    <source>
        <dbReference type="EMBL" id="CAD7588571.1"/>
    </source>
</evidence>
<feature type="chain" id="PRO_5031244373" evidence="1">
    <location>
        <begin position="19"/>
        <end position="79"/>
    </location>
</feature>
<organism evidence="2">
    <name type="scientific">Timema genevievae</name>
    <name type="common">Walking stick</name>
    <dbReference type="NCBI Taxonomy" id="629358"/>
    <lineage>
        <taxon>Eukaryota</taxon>
        <taxon>Metazoa</taxon>
        <taxon>Ecdysozoa</taxon>
        <taxon>Arthropoda</taxon>
        <taxon>Hexapoda</taxon>
        <taxon>Insecta</taxon>
        <taxon>Pterygota</taxon>
        <taxon>Neoptera</taxon>
        <taxon>Polyneoptera</taxon>
        <taxon>Phasmatodea</taxon>
        <taxon>Timematodea</taxon>
        <taxon>Timematoidea</taxon>
        <taxon>Timematidae</taxon>
        <taxon>Timema</taxon>
    </lineage>
</organism>
<gene>
    <name evidence="2" type="ORF">TGEB3V08_LOCUS2617</name>
</gene>
<protein>
    <submittedName>
        <fullName evidence="2">Uncharacterized protein</fullName>
    </submittedName>
</protein>
<sequence length="79" mass="8943">MTLSTAAILLALFAVCGCFCLKFNEMVAAGSKAILSQYARLPMRGRLWFDLSQEYWSGICDNNNEKDDDRGLKEQEYPN</sequence>
<reference evidence="2" key="1">
    <citation type="submission" date="2020-11" db="EMBL/GenBank/DDBJ databases">
        <authorList>
            <person name="Tran Van P."/>
        </authorList>
    </citation>
    <scope>NUCLEOTIDE SEQUENCE</scope>
</reference>
<name>A0A7R9PIR5_TIMGE</name>
<dbReference type="EMBL" id="OE839782">
    <property type="protein sequence ID" value="CAD7588571.1"/>
    <property type="molecule type" value="Genomic_DNA"/>
</dbReference>
<feature type="signal peptide" evidence="1">
    <location>
        <begin position="1"/>
        <end position="18"/>
    </location>
</feature>
<dbReference type="AlphaFoldDB" id="A0A7R9PIR5"/>
<proteinExistence type="predicted"/>